<sequence>MDILKSRRRFLAGLAAVGIYGPLTQFGLARLALAGQSQQAKLKVVFFIVPDGLAVDSSSAYSSDGRGLWHPQAAALDTSDFTLNEVSQELAAYKSQSLYLRGTILGPGNEGHNGWTWLLRDREKKMASIDVLLGQHMPGTDPTLRSVFAGPHAGIDGTDWYVSWNGPKIRSDIRKPVQDPELLAQYIFGTVSRAVRDRQVRNRHVFDPVLADINEMRGRLAGAQKQKVEMQLDAVEQTLKDMEETLPPIGECSPLELESVPFKSAQFRNQIQNSHHQVVATALSCGITRVATIQVGRSAESLNILDVSDVTNPHDCAHRYAGLDVWKKSRQWYTQRLKLFMDELARHADPDVPSDSLLKHTLVIFTSEMADGAPEHTLDMPLVLMGGASGLLKTGAGAGRYFNITAQGDRQQYGNPVIGNTFVDMQRIWATVARAAGTSVPYNGNIDPVSGIFTNV</sequence>
<dbReference type="InterPro" id="IPR011447">
    <property type="entry name" value="DUF1552"/>
</dbReference>
<dbReference type="PROSITE" id="PS51318">
    <property type="entry name" value="TAT"/>
    <property type="match status" value="1"/>
</dbReference>
<gene>
    <name evidence="2" type="ORF">PS683_04786</name>
</gene>
<protein>
    <recommendedName>
        <fullName evidence="3">Tat pathway signal protein</fullName>
    </recommendedName>
</protein>
<name>A0A5E6MYE0_PSEFL</name>
<dbReference type="KEGG" id="pfx:A7318_08675"/>
<dbReference type="AlphaFoldDB" id="A0A5E6MYE0"/>
<feature type="coiled-coil region" evidence="1">
    <location>
        <begin position="213"/>
        <end position="245"/>
    </location>
</feature>
<evidence type="ECO:0008006" key="3">
    <source>
        <dbReference type="Google" id="ProtNLM"/>
    </source>
</evidence>
<evidence type="ECO:0000256" key="1">
    <source>
        <dbReference type="SAM" id="Coils"/>
    </source>
</evidence>
<proteinExistence type="predicted"/>
<keyword evidence="1" id="KW-0175">Coiled coil</keyword>
<dbReference type="InterPro" id="IPR006311">
    <property type="entry name" value="TAT_signal"/>
</dbReference>
<evidence type="ECO:0000313" key="2">
    <source>
        <dbReference type="EMBL" id="VVM16448.1"/>
    </source>
</evidence>
<organism evidence="2">
    <name type="scientific">Pseudomonas fluorescens</name>
    <dbReference type="NCBI Taxonomy" id="294"/>
    <lineage>
        <taxon>Bacteria</taxon>
        <taxon>Pseudomonadati</taxon>
        <taxon>Pseudomonadota</taxon>
        <taxon>Gammaproteobacteria</taxon>
        <taxon>Pseudomonadales</taxon>
        <taxon>Pseudomonadaceae</taxon>
        <taxon>Pseudomonas</taxon>
    </lineage>
</organism>
<reference evidence="2" key="1">
    <citation type="submission" date="2019-09" db="EMBL/GenBank/DDBJ databases">
        <authorList>
            <person name="Chandra G."/>
            <person name="Truman W A."/>
        </authorList>
    </citation>
    <scope>NUCLEOTIDE SEQUENCE</scope>
    <source>
        <strain evidence="2">PS683</strain>
    </source>
</reference>
<accession>A0A5E6MYE0</accession>
<dbReference type="EMBL" id="LR700650">
    <property type="protein sequence ID" value="VVM16448.1"/>
    <property type="molecule type" value="Genomic_DNA"/>
</dbReference>
<dbReference type="Pfam" id="PF07586">
    <property type="entry name" value="HXXSHH"/>
    <property type="match status" value="1"/>
</dbReference>